<evidence type="ECO:0000256" key="6">
    <source>
        <dbReference type="ARBA" id="ARBA00023002"/>
    </source>
</evidence>
<evidence type="ECO:0000256" key="1">
    <source>
        <dbReference type="ARBA" id="ARBA00001974"/>
    </source>
</evidence>
<dbReference type="InterPro" id="IPR016167">
    <property type="entry name" value="FAD-bd_PCMH_sub1"/>
</dbReference>
<proteinExistence type="inferred from homology"/>
<feature type="chain" id="PRO_5029808136" description="cytokinin dehydrogenase" evidence="7">
    <location>
        <begin position="26"/>
        <end position="542"/>
    </location>
</feature>
<dbReference type="Gene3D" id="3.40.462.10">
    <property type="entry name" value="FAD-linked oxidases, C-terminal domain"/>
    <property type="match status" value="1"/>
</dbReference>
<dbReference type="Gene3D" id="3.30.465.10">
    <property type="match status" value="1"/>
</dbReference>
<keyword evidence="7" id="KW-0732">Signal</keyword>
<dbReference type="SUPFAM" id="SSF55103">
    <property type="entry name" value="FAD-linked oxidases, C-terminal domain"/>
    <property type="match status" value="1"/>
</dbReference>
<dbReference type="InterPro" id="IPR016166">
    <property type="entry name" value="FAD-bd_PCMH"/>
</dbReference>
<dbReference type="Gene3D" id="3.30.43.10">
    <property type="entry name" value="Uridine Diphospho-n-acetylenolpyruvylglucosamine Reductase, domain 2"/>
    <property type="match status" value="1"/>
</dbReference>
<dbReference type="PANTHER" id="PTHR13878:SF107">
    <property type="entry name" value="CYTOKININ DEHYDROGENASE 3"/>
    <property type="match status" value="1"/>
</dbReference>
<protein>
    <recommendedName>
        <fullName evidence="3">cytokinin dehydrogenase</fullName>
        <ecNumber evidence="3">1.5.99.12</ecNumber>
    </recommendedName>
</protein>
<dbReference type="InterPro" id="IPR016164">
    <property type="entry name" value="FAD-linked_Oxase-like_C"/>
</dbReference>
<dbReference type="InterPro" id="IPR016169">
    <property type="entry name" value="FAD-bd_PCMH_sub2"/>
</dbReference>
<dbReference type="PROSITE" id="PS51387">
    <property type="entry name" value="FAD_PCMH"/>
    <property type="match status" value="1"/>
</dbReference>
<evidence type="ECO:0000256" key="2">
    <source>
        <dbReference type="ARBA" id="ARBA00005466"/>
    </source>
</evidence>
<dbReference type="GO" id="GO:0009690">
    <property type="term" value="P:cytokinin metabolic process"/>
    <property type="evidence" value="ECO:0007669"/>
    <property type="project" value="InterPro"/>
</dbReference>
<keyword evidence="10" id="KW-1185">Reference proteome</keyword>
<dbReference type="Pfam" id="PF09265">
    <property type="entry name" value="Cytokin-bind"/>
    <property type="match status" value="1"/>
</dbReference>
<dbReference type="PANTHER" id="PTHR13878">
    <property type="entry name" value="GULONOLACTONE OXIDASE"/>
    <property type="match status" value="1"/>
</dbReference>
<dbReference type="EC" id="1.5.99.12" evidence="3"/>
<feature type="domain" description="FAD-binding PCMH-type" evidence="8">
    <location>
        <begin position="52"/>
        <end position="221"/>
    </location>
</feature>
<organism evidence="9">
    <name type="scientific">Spirodela intermedia</name>
    <name type="common">Intermediate duckweed</name>
    <dbReference type="NCBI Taxonomy" id="51605"/>
    <lineage>
        <taxon>Eukaryota</taxon>
        <taxon>Viridiplantae</taxon>
        <taxon>Streptophyta</taxon>
        <taxon>Embryophyta</taxon>
        <taxon>Tracheophyta</taxon>
        <taxon>Spermatophyta</taxon>
        <taxon>Magnoliopsida</taxon>
        <taxon>Liliopsida</taxon>
        <taxon>Araceae</taxon>
        <taxon>Lemnoideae</taxon>
        <taxon>Spirodela</taxon>
    </lineage>
</organism>
<evidence type="ECO:0000259" key="8">
    <source>
        <dbReference type="PROSITE" id="PS51387"/>
    </source>
</evidence>
<dbReference type="GO" id="GO:0019139">
    <property type="term" value="F:cytokinin dehydrogenase activity"/>
    <property type="evidence" value="ECO:0007669"/>
    <property type="project" value="UniProtKB-EC"/>
</dbReference>
<dbReference type="InterPro" id="IPR036318">
    <property type="entry name" value="FAD-bd_PCMH-like_sf"/>
</dbReference>
<evidence type="ECO:0000313" key="10">
    <source>
        <dbReference type="Proteomes" id="UP001189122"/>
    </source>
</evidence>
<evidence type="ECO:0000256" key="4">
    <source>
        <dbReference type="ARBA" id="ARBA00022630"/>
    </source>
</evidence>
<dbReference type="SUPFAM" id="SSF56176">
    <property type="entry name" value="FAD-binding/transporter-associated domain-like"/>
    <property type="match status" value="1"/>
</dbReference>
<evidence type="ECO:0000256" key="7">
    <source>
        <dbReference type="SAM" id="SignalP"/>
    </source>
</evidence>
<dbReference type="InterPro" id="IPR015345">
    <property type="entry name" value="Cytokinin_DH_FAD/cytokin-bd"/>
</dbReference>
<dbReference type="Proteomes" id="UP001189122">
    <property type="component" value="Unassembled WGS sequence"/>
</dbReference>
<dbReference type="EMBL" id="CACRZD030000002">
    <property type="protein sequence ID" value="CAA6655782.1"/>
    <property type="molecule type" value="Genomic_DNA"/>
</dbReference>
<dbReference type="GO" id="GO:0071949">
    <property type="term" value="F:FAD binding"/>
    <property type="evidence" value="ECO:0007669"/>
    <property type="project" value="InterPro"/>
</dbReference>
<evidence type="ECO:0000256" key="3">
    <source>
        <dbReference type="ARBA" id="ARBA00011928"/>
    </source>
</evidence>
<comment type="cofactor">
    <cofactor evidence="1">
        <name>FAD</name>
        <dbReference type="ChEBI" id="CHEBI:57692"/>
    </cofactor>
</comment>
<evidence type="ECO:0000313" key="9">
    <source>
        <dbReference type="EMBL" id="CAA2616089.1"/>
    </source>
</evidence>
<comment type="similarity">
    <text evidence="2">Belongs to the oxygen-dependent FAD-linked oxidoreductase family.</text>
</comment>
<dbReference type="InterPro" id="IPR006094">
    <property type="entry name" value="Oxid_FAD_bind_N"/>
</dbReference>
<dbReference type="EMBL" id="LR743589">
    <property type="protein sequence ID" value="CAA2616089.1"/>
    <property type="molecule type" value="Genomic_DNA"/>
</dbReference>
<keyword evidence="5" id="KW-0274">FAD</keyword>
<reference evidence="9 10" key="1">
    <citation type="submission" date="2019-12" db="EMBL/GenBank/DDBJ databases">
        <authorList>
            <person name="Scholz U."/>
            <person name="Mascher M."/>
            <person name="Fiebig A."/>
        </authorList>
    </citation>
    <scope>NUCLEOTIDE SEQUENCE</scope>
</reference>
<dbReference type="InterPro" id="IPR016170">
    <property type="entry name" value="Cytok_DH_C_sf"/>
</dbReference>
<keyword evidence="4" id="KW-0285">Flavoprotein</keyword>
<sequence length="542" mass="59946">MELALFSTRVVVILLLLALHSPCKFIQSPVDFGPLNFLQNVNTASVDFGRILFNSPSAILRPQSPKDISLLLSFLSATSSYSKATVAARGAGHSIHGQAQAHDGIVVEMDSLPANIEIYRKGTRREASLTQTEPEGGLAPRSWTDYLYLSVGGTLSNAGISGQTFKYGPQISNVLQLEVVTGTGVRVTCSPSANSELFYSVLGGLGQFGIITRARILLQDAPQKVKWVRAFYDEFEIFIEDQELLVSRPEIVDYVEGFVVPNEGSLLSSYVAFPANLDFTLQFQGRRRQVYYCLEFAIHDYEQTESAADQVAEVTKRLRHMPALIHSVEVSYFDFLNRVRMEETNLRGRGLWDVPHPWLNMFVPKRGIARFLDMLMETISSEDFEGPLLMYPILRDKWDSNTSAVLPDADASPATDNVLYTVGVLRSANPATCPAECLREILRQNRHIVRTATAVAGGGSPPIGAKQYLPFYSAQGQWQEHFGRKWQRFSARKSQFDPFSILARALASSPGSSPPSVLSPSSPNELADALAHISFTSCVIRI</sequence>
<evidence type="ECO:0000256" key="5">
    <source>
        <dbReference type="ARBA" id="ARBA00022827"/>
    </source>
</evidence>
<accession>A0A7I8IFX8</accession>
<dbReference type="InterPro" id="IPR050432">
    <property type="entry name" value="FAD-linked_Oxidoreductases_BP"/>
</dbReference>
<gene>
    <name evidence="9" type="ORF">SI7747_02002322</name>
</gene>
<keyword evidence="6" id="KW-0560">Oxidoreductase</keyword>
<feature type="signal peptide" evidence="7">
    <location>
        <begin position="1"/>
        <end position="25"/>
    </location>
</feature>
<name>A0A7I8IFX8_SPIIN</name>
<dbReference type="Pfam" id="PF01565">
    <property type="entry name" value="FAD_binding_4"/>
    <property type="match status" value="1"/>
</dbReference>
<dbReference type="AlphaFoldDB" id="A0A7I8IFX8"/>